<dbReference type="Pfam" id="PF03466">
    <property type="entry name" value="LysR_substrate"/>
    <property type="match status" value="1"/>
</dbReference>
<dbReference type="InterPro" id="IPR000847">
    <property type="entry name" value="LysR_HTH_N"/>
</dbReference>
<dbReference type="AlphaFoldDB" id="V8QY28"/>
<dbReference type="InterPro" id="IPR036390">
    <property type="entry name" value="WH_DNA-bd_sf"/>
</dbReference>
<dbReference type="InterPro" id="IPR005119">
    <property type="entry name" value="LysR_subst-bd"/>
</dbReference>
<comment type="caution">
    <text evidence="6">The sequence shown here is derived from an EMBL/GenBank/DDBJ whole genome shotgun (WGS) entry which is preliminary data.</text>
</comment>
<dbReference type="RefSeq" id="WP_024003742.1">
    <property type="nucleotide sequence ID" value="NZ_KI650979.1"/>
</dbReference>
<dbReference type="PATRIC" id="fig|1424334.3.peg.680"/>
<dbReference type="CDD" id="cd08414">
    <property type="entry name" value="PBP2_LTTR_aromatics_like"/>
    <property type="match status" value="1"/>
</dbReference>
<dbReference type="GO" id="GO:0032993">
    <property type="term" value="C:protein-DNA complex"/>
    <property type="evidence" value="ECO:0007669"/>
    <property type="project" value="TreeGrafter"/>
</dbReference>
<dbReference type="PANTHER" id="PTHR30346:SF17">
    <property type="entry name" value="LYSR FAMILY TRANSCRIPTIONAL REGULATOR"/>
    <property type="match status" value="1"/>
</dbReference>
<dbReference type="FunFam" id="1.10.10.10:FF:000001">
    <property type="entry name" value="LysR family transcriptional regulator"/>
    <property type="match status" value="1"/>
</dbReference>
<dbReference type="GO" id="GO:0003677">
    <property type="term" value="F:DNA binding"/>
    <property type="evidence" value="ECO:0007669"/>
    <property type="project" value="UniProtKB-KW"/>
</dbReference>
<dbReference type="PRINTS" id="PR00039">
    <property type="entry name" value="HTHLYSR"/>
</dbReference>
<dbReference type="Pfam" id="PF00126">
    <property type="entry name" value="HTH_1"/>
    <property type="match status" value="1"/>
</dbReference>
<evidence type="ECO:0000313" key="7">
    <source>
        <dbReference type="Proteomes" id="UP000018733"/>
    </source>
</evidence>
<keyword evidence="7" id="KW-1185">Reference proteome</keyword>
<accession>V8QY28</accession>
<keyword evidence="2" id="KW-0805">Transcription regulation</keyword>
<keyword evidence="3" id="KW-0238">DNA-binding</keyword>
<proteinExistence type="inferred from homology"/>
<reference evidence="6 7" key="1">
    <citation type="journal article" date="2014" name="Genome Announc.">
        <title>Draft Genome Sequence of Advenella kashmirensis Strain W13003, a Polycyclic Aromatic Hydrocarbon-Degrading Bacterium.</title>
        <authorList>
            <person name="Wang X."/>
            <person name="Jin D."/>
            <person name="Zhou L."/>
            <person name="Wu L."/>
            <person name="An W."/>
            <person name="Zhao L."/>
        </authorList>
    </citation>
    <scope>NUCLEOTIDE SEQUENCE [LARGE SCALE GENOMIC DNA]</scope>
    <source>
        <strain evidence="6 7">W13003</strain>
    </source>
</reference>
<dbReference type="SUPFAM" id="SSF46785">
    <property type="entry name" value="Winged helix' DNA-binding domain"/>
    <property type="match status" value="1"/>
</dbReference>
<evidence type="ECO:0000256" key="4">
    <source>
        <dbReference type="ARBA" id="ARBA00023163"/>
    </source>
</evidence>
<feature type="domain" description="HTH lysR-type" evidence="5">
    <location>
        <begin position="1"/>
        <end position="58"/>
    </location>
</feature>
<dbReference type="eggNOG" id="COG0583">
    <property type="taxonomic scope" value="Bacteria"/>
</dbReference>
<evidence type="ECO:0000259" key="5">
    <source>
        <dbReference type="PROSITE" id="PS50931"/>
    </source>
</evidence>
<dbReference type="OrthoDB" id="9157176at2"/>
<dbReference type="InterPro" id="IPR036388">
    <property type="entry name" value="WH-like_DNA-bd_sf"/>
</dbReference>
<comment type="similarity">
    <text evidence="1">Belongs to the LysR transcriptional regulatory family.</text>
</comment>
<gene>
    <name evidence="6" type="ORF">W822_03375</name>
</gene>
<dbReference type="SUPFAM" id="SSF53850">
    <property type="entry name" value="Periplasmic binding protein-like II"/>
    <property type="match status" value="1"/>
</dbReference>
<evidence type="ECO:0000256" key="2">
    <source>
        <dbReference type="ARBA" id="ARBA00023015"/>
    </source>
</evidence>
<sequence>MDFRQLNYFVAVAQTLSFSKAAQRLHISQPPLSQQIKLLEEHLNVQLFDRTRRSVVLTHAGHLFYREAMAILERYAAAKQLCAWTLDGKVGKLRLAFTASVPLFEDFPKLIQGFTRCYPGIEIDLRHMSTGEQIVALNENEIDVGFLRPALNFRPPASIQTMPLWQDELMLVTARQEGDEATTTEPVHIDRLADEGFILFPSALGCGLFEHISTMATAAGFVPRIVQQVRENSTTLALVAAGLGVSIVPSIYSKSSPPGVAFRQIAGARTRSCILMATMANSNLPSLQLFRSYCDLHYHLREPHEQPEPTGEALPANI</sequence>
<dbReference type="STRING" id="1424334.W822_03375"/>
<name>V8QY28_9BURK</name>
<dbReference type="PROSITE" id="PS50931">
    <property type="entry name" value="HTH_LYSR"/>
    <property type="match status" value="1"/>
</dbReference>
<dbReference type="Gene3D" id="3.40.190.10">
    <property type="entry name" value="Periplasmic binding protein-like II"/>
    <property type="match status" value="2"/>
</dbReference>
<protein>
    <submittedName>
        <fullName evidence="6">LysR family transcriptional regulator</fullName>
    </submittedName>
</protein>
<dbReference type="Gene3D" id="1.10.10.10">
    <property type="entry name" value="Winged helix-like DNA-binding domain superfamily/Winged helix DNA-binding domain"/>
    <property type="match status" value="1"/>
</dbReference>
<evidence type="ECO:0000256" key="1">
    <source>
        <dbReference type="ARBA" id="ARBA00009437"/>
    </source>
</evidence>
<keyword evidence="4" id="KW-0804">Transcription</keyword>
<evidence type="ECO:0000256" key="3">
    <source>
        <dbReference type="ARBA" id="ARBA00023125"/>
    </source>
</evidence>
<dbReference type="PANTHER" id="PTHR30346">
    <property type="entry name" value="TRANSCRIPTIONAL DUAL REGULATOR HCAR-RELATED"/>
    <property type="match status" value="1"/>
</dbReference>
<evidence type="ECO:0000313" key="6">
    <source>
        <dbReference type="EMBL" id="ETF04225.1"/>
    </source>
</evidence>
<dbReference type="HOGENOM" id="CLU_039613_6_4_4"/>
<dbReference type="GO" id="GO:0003700">
    <property type="term" value="F:DNA-binding transcription factor activity"/>
    <property type="evidence" value="ECO:0007669"/>
    <property type="project" value="InterPro"/>
</dbReference>
<dbReference type="EMBL" id="AYXT01000001">
    <property type="protein sequence ID" value="ETF04225.1"/>
    <property type="molecule type" value="Genomic_DNA"/>
</dbReference>
<dbReference type="Proteomes" id="UP000018733">
    <property type="component" value="Unassembled WGS sequence"/>
</dbReference>
<organism evidence="6 7">
    <name type="scientific">Advenella kashmirensis W13003</name>
    <dbReference type="NCBI Taxonomy" id="1424334"/>
    <lineage>
        <taxon>Bacteria</taxon>
        <taxon>Pseudomonadati</taxon>
        <taxon>Pseudomonadota</taxon>
        <taxon>Betaproteobacteria</taxon>
        <taxon>Burkholderiales</taxon>
        <taxon>Alcaligenaceae</taxon>
    </lineage>
</organism>